<gene>
    <name evidence="4" type="ORF">Ade02nite_24590</name>
</gene>
<dbReference type="Proteomes" id="UP000609879">
    <property type="component" value="Unassembled WGS sequence"/>
</dbReference>
<dbReference type="SUPFAM" id="SSF51126">
    <property type="entry name" value="Pectin lyase-like"/>
    <property type="match status" value="1"/>
</dbReference>
<reference evidence="4 5" key="1">
    <citation type="submission" date="2021-01" db="EMBL/GenBank/DDBJ databases">
        <title>Whole genome shotgun sequence of Actinoplanes deccanensis NBRC 13994.</title>
        <authorList>
            <person name="Komaki H."/>
            <person name="Tamura T."/>
        </authorList>
    </citation>
    <scope>NUCLEOTIDE SEQUENCE [LARGE SCALE GENOMIC DNA]</scope>
    <source>
        <strain evidence="4 5">NBRC 13994</strain>
    </source>
</reference>
<keyword evidence="2" id="KW-1133">Transmembrane helix</keyword>
<protein>
    <recommendedName>
        <fullName evidence="3">Periplasmic copper-binding protein NosD beta helix domain-containing protein</fullName>
    </recommendedName>
</protein>
<dbReference type="Pfam" id="PF05048">
    <property type="entry name" value="NosD"/>
    <property type="match status" value="1"/>
</dbReference>
<evidence type="ECO:0000259" key="3">
    <source>
        <dbReference type="Pfam" id="PF05048"/>
    </source>
</evidence>
<proteinExistence type="predicted"/>
<dbReference type="InterPro" id="IPR011050">
    <property type="entry name" value="Pectin_lyase_fold/virulence"/>
</dbReference>
<dbReference type="SMART" id="SM00710">
    <property type="entry name" value="PbH1"/>
    <property type="match status" value="2"/>
</dbReference>
<keyword evidence="2" id="KW-0812">Transmembrane</keyword>
<feature type="region of interest" description="Disordered" evidence="1">
    <location>
        <begin position="197"/>
        <end position="218"/>
    </location>
</feature>
<evidence type="ECO:0000256" key="1">
    <source>
        <dbReference type="SAM" id="MobiDB-lite"/>
    </source>
</evidence>
<dbReference type="InterPro" id="IPR007742">
    <property type="entry name" value="NosD_dom"/>
</dbReference>
<dbReference type="InterPro" id="IPR006626">
    <property type="entry name" value="PbH1"/>
</dbReference>
<keyword evidence="5" id="KW-1185">Reference proteome</keyword>
<dbReference type="Gene3D" id="2.160.20.10">
    <property type="entry name" value="Single-stranded right-handed beta-helix, Pectin lyase-like"/>
    <property type="match status" value="1"/>
</dbReference>
<keyword evidence="2" id="KW-0472">Membrane</keyword>
<feature type="transmembrane region" description="Helical" evidence="2">
    <location>
        <begin position="20"/>
        <end position="40"/>
    </location>
</feature>
<dbReference type="EMBL" id="BOMI01000038">
    <property type="protein sequence ID" value="GID73818.1"/>
    <property type="molecule type" value="Genomic_DNA"/>
</dbReference>
<name>A0ABQ3Y1I1_9ACTN</name>
<evidence type="ECO:0000256" key="2">
    <source>
        <dbReference type="SAM" id="Phobius"/>
    </source>
</evidence>
<evidence type="ECO:0000313" key="4">
    <source>
        <dbReference type="EMBL" id="GID73818.1"/>
    </source>
</evidence>
<organism evidence="4 5">
    <name type="scientific">Paractinoplanes deccanensis</name>
    <dbReference type="NCBI Taxonomy" id="113561"/>
    <lineage>
        <taxon>Bacteria</taxon>
        <taxon>Bacillati</taxon>
        <taxon>Actinomycetota</taxon>
        <taxon>Actinomycetes</taxon>
        <taxon>Micromonosporales</taxon>
        <taxon>Micromonosporaceae</taxon>
        <taxon>Paractinoplanes</taxon>
    </lineage>
</organism>
<evidence type="ECO:0000313" key="5">
    <source>
        <dbReference type="Proteomes" id="UP000609879"/>
    </source>
</evidence>
<comment type="caution">
    <text evidence="4">The sequence shown here is derived from an EMBL/GenBank/DDBJ whole genome shotgun (WGS) entry which is preliminary data.</text>
</comment>
<sequence>MRDCPQCVLGQHGLVAPEELLLGMVALPVPAAVAAGIAGVKAASMLPKMLAVAAARHNLCFVFGSGEGNRVRGNRFSGNGRSGLDLNFASPVTVEYNWSYDDGENVLAGAGHALRHNAAWASANHGFTDDAGAISGLTLTNNTAFANRGSGLALPGGPATLRANAAISNGIEPAGVAPGSTETRNSWQENGWSAATFRSTDPASAEGPRAADGTFPETHYLVTGNGVGASMRN</sequence>
<accession>A0ABQ3Y1I1</accession>
<feature type="domain" description="Periplasmic copper-binding protein NosD beta helix" evidence="3">
    <location>
        <begin position="65"/>
        <end position="170"/>
    </location>
</feature>
<dbReference type="InterPro" id="IPR012334">
    <property type="entry name" value="Pectin_lyas_fold"/>
</dbReference>